<accession>A0A4Q9FWR2</accession>
<feature type="domain" description="Transposase DDE" evidence="2">
    <location>
        <begin position="1"/>
        <end position="37"/>
    </location>
</feature>
<reference evidence="3 4" key="1">
    <citation type="submission" date="2019-02" db="EMBL/GenBank/DDBJ databases">
        <title>Paracoccus subflavus sp. nov., isolated from marine sediment of the Pacific Ocean.</title>
        <authorList>
            <person name="Zhang G."/>
        </authorList>
    </citation>
    <scope>NUCLEOTIDE SEQUENCE [LARGE SCALE GENOMIC DNA]</scope>
    <source>
        <strain evidence="3 4">GY0581</strain>
    </source>
</reference>
<evidence type="ECO:0000256" key="1">
    <source>
        <dbReference type="SAM" id="Phobius"/>
    </source>
</evidence>
<dbReference type="EMBL" id="SISK01000016">
    <property type="protein sequence ID" value="TBN36752.1"/>
    <property type="molecule type" value="Genomic_DNA"/>
</dbReference>
<keyword evidence="1" id="KW-1133">Transmembrane helix</keyword>
<gene>
    <name evidence="3" type="ORF">EYE42_15125</name>
</gene>
<evidence type="ECO:0000313" key="4">
    <source>
        <dbReference type="Proteomes" id="UP000293520"/>
    </source>
</evidence>
<dbReference type="Pfam" id="PF13586">
    <property type="entry name" value="DDE_Tnp_1_2"/>
    <property type="match status" value="1"/>
</dbReference>
<sequence>VERAFCRIKDFRRVATRYDKLARTYTAAIALAAIVTWWL</sequence>
<evidence type="ECO:0000259" key="2">
    <source>
        <dbReference type="Pfam" id="PF13586"/>
    </source>
</evidence>
<keyword evidence="1" id="KW-0472">Membrane</keyword>
<evidence type="ECO:0000313" key="3">
    <source>
        <dbReference type="EMBL" id="TBN36752.1"/>
    </source>
</evidence>
<comment type="caution">
    <text evidence="3">The sequence shown here is derived from an EMBL/GenBank/DDBJ whole genome shotgun (WGS) entry which is preliminary data.</text>
</comment>
<dbReference type="InterPro" id="IPR025668">
    <property type="entry name" value="Tnp_DDE_dom"/>
</dbReference>
<name>A0A4Q9FWR2_9RHOB</name>
<dbReference type="Proteomes" id="UP000293520">
    <property type="component" value="Unassembled WGS sequence"/>
</dbReference>
<keyword evidence="4" id="KW-1185">Reference proteome</keyword>
<protein>
    <submittedName>
        <fullName evidence="3">IS5/IS1182 family transposase</fullName>
    </submittedName>
</protein>
<organism evidence="3 4">
    <name type="scientific">Paracoccus subflavus</name>
    <dbReference type="NCBI Taxonomy" id="2528244"/>
    <lineage>
        <taxon>Bacteria</taxon>
        <taxon>Pseudomonadati</taxon>
        <taxon>Pseudomonadota</taxon>
        <taxon>Alphaproteobacteria</taxon>
        <taxon>Rhodobacterales</taxon>
        <taxon>Paracoccaceae</taxon>
        <taxon>Paracoccus</taxon>
    </lineage>
</organism>
<feature type="non-terminal residue" evidence="3">
    <location>
        <position position="1"/>
    </location>
</feature>
<dbReference type="RefSeq" id="WP_165455820.1">
    <property type="nucleotide sequence ID" value="NZ_SISK01000016.1"/>
</dbReference>
<feature type="transmembrane region" description="Helical" evidence="1">
    <location>
        <begin position="21"/>
        <end position="38"/>
    </location>
</feature>
<dbReference type="AlphaFoldDB" id="A0A4Q9FWR2"/>
<keyword evidence="1" id="KW-0812">Transmembrane</keyword>
<proteinExistence type="predicted"/>